<gene>
    <name evidence="4" type="ORF">GCM10022210_24030</name>
</gene>
<comment type="caution">
    <text evidence="4">The sequence shown here is derived from an EMBL/GenBank/DDBJ whole genome shotgun (WGS) entry which is preliminary data.</text>
</comment>
<keyword evidence="2" id="KW-1133">Transmembrane helix</keyword>
<feature type="transmembrane region" description="Helical" evidence="2">
    <location>
        <begin position="31"/>
        <end position="52"/>
    </location>
</feature>
<feature type="domain" description="BD-FAE-like" evidence="3">
    <location>
        <begin position="141"/>
        <end position="333"/>
    </location>
</feature>
<accession>A0ABP7PXP7</accession>
<dbReference type="Proteomes" id="UP001500742">
    <property type="component" value="Unassembled WGS sequence"/>
</dbReference>
<evidence type="ECO:0000313" key="4">
    <source>
        <dbReference type="EMBL" id="GAA3973097.1"/>
    </source>
</evidence>
<dbReference type="SUPFAM" id="SSF53474">
    <property type="entry name" value="alpha/beta-Hydrolases"/>
    <property type="match status" value="1"/>
</dbReference>
<name>A0ABP7PXP7_9SPHI</name>
<dbReference type="InterPro" id="IPR050300">
    <property type="entry name" value="GDXG_lipolytic_enzyme"/>
</dbReference>
<dbReference type="InterPro" id="IPR029058">
    <property type="entry name" value="AB_hydrolase_fold"/>
</dbReference>
<reference evidence="5" key="1">
    <citation type="journal article" date="2019" name="Int. J. Syst. Evol. Microbiol.">
        <title>The Global Catalogue of Microorganisms (GCM) 10K type strain sequencing project: providing services to taxonomists for standard genome sequencing and annotation.</title>
        <authorList>
            <consortium name="The Broad Institute Genomics Platform"/>
            <consortium name="The Broad Institute Genome Sequencing Center for Infectious Disease"/>
            <person name="Wu L."/>
            <person name="Ma J."/>
        </authorList>
    </citation>
    <scope>NUCLEOTIDE SEQUENCE [LARGE SCALE GENOMIC DNA]</scope>
    <source>
        <strain evidence="5">JCM 16601</strain>
    </source>
</reference>
<evidence type="ECO:0000259" key="3">
    <source>
        <dbReference type="Pfam" id="PF20434"/>
    </source>
</evidence>
<feature type="transmembrane region" description="Helical" evidence="2">
    <location>
        <begin position="59"/>
        <end position="81"/>
    </location>
</feature>
<sequence length="377" mass="41821">MTRLVICILLLLISLLTVFKAFEYYIWMLTIVAAEFCWVFIIFCVIALLSGFFTTKYQLAGTITGFLALILFVTPIVRAYMVAGTLKQNFTAVFGLGSTIIKGDNNQPPFSIGNMFKGNKQVKPKQLTYKTYPGLYLTMDYFPTQVVGRRPCVVIVHGGSWNKGDNTQLPELNSYLATAGYNVAAINYRLAPKYQTPAPVEDVHNAMVYLRKHADELHIDTNNFVLLGRSAGGQIAMLAAYTLHEPGLKGLIDYYGVADMVWGYSIPASPLIMDSRKVLVDYVGGTYQQVPDKFAASSPIEYVNAQSVPTLIIHGSNDVLVSPIHSQKLAARLTKFGVKHFYLKLPWATHGFDFNLNGPGGQLATYTVERFLNVVTK</sequence>
<dbReference type="PANTHER" id="PTHR48081">
    <property type="entry name" value="AB HYDROLASE SUPERFAMILY PROTEIN C4A8.06C"/>
    <property type="match status" value="1"/>
</dbReference>
<keyword evidence="2" id="KW-0472">Membrane</keyword>
<dbReference type="InterPro" id="IPR049492">
    <property type="entry name" value="BD-FAE-like_dom"/>
</dbReference>
<proteinExistence type="predicted"/>
<protein>
    <recommendedName>
        <fullName evidence="3">BD-FAE-like domain-containing protein</fullName>
    </recommendedName>
</protein>
<dbReference type="RefSeq" id="WP_259094510.1">
    <property type="nucleotide sequence ID" value="NZ_BAAAZC010000018.1"/>
</dbReference>
<keyword evidence="2" id="KW-0812">Transmembrane</keyword>
<evidence type="ECO:0000256" key="2">
    <source>
        <dbReference type="SAM" id="Phobius"/>
    </source>
</evidence>
<evidence type="ECO:0000256" key="1">
    <source>
        <dbReference type="ARBA" id="ARBA00022801"/>
    </source>
</evidence>
<keyword evidence="1" id="KW-0378">Hydrolase</keyword>
<keyword evidence="5" id="KW-1185">Reference proteome</keyword>
<dbReference type="Pfam" id="PF20434">
    <property type="entry name" value="BD-FAE"/>
    <property type="match status" value="1"/>
</dbReference>
<dbReference type="Gene3D" id="3.40.50.1820">
    <property type="entry name" value="alpha/beta hydrolase"/>
    <property type="match status" value="1"/>
</dbReference>
<evidence type="ECO:0000313" key="5">
    <source>
        <dbReference type="Proteomes" id="UP001500742"/>
    </source>
</evidence>
<organism evidence="4 5">
    <name type="scientific">Mucilaginibacter dorajii</name>
    <dbReference type="NCBI Taxonomy" id="692994"/>
    <lineage>
        <taxon>Bacteria</taxon>
        <taxon>Pseudomonadati</taxon>
        <taxon>Bacteroidota</taxon>
        <taxon>Sphingobacteriia</taxon>
        <taxon>Sphingobacteriales</taxon>
        <taxon>Sphingobacteriaceae</taxon>
        <taxon>Mucilaginibacter</taxon>
    </lineage>
</organism>
<dbReference type="EMBL" id="BAAAZC010000018">
    <property type="protein sequence ID" value="GAA3973097.1"/>
    <property type="molecule type" value="Genomic_DNA"/>
</dbReference>